<protein>
    <recommendedName>
        <fullName evidence="3">DUF721 domain-containing protein</fullName>
    </recommendedName>
</protein>
<comment type="caution">
    <text evidence="1">The sequence shown here is derived from an EMBL/GenBank/DDBJ whole genome shotgun (WGS) entry which is preliminary data.</text>
</comment>
<evidence type="ECO:0008006" key="3">
    <source>
        <dbReference type="Google" id="ProtNLM"/>
    </source>
</evidence>
<accession>C4FB29</accession>
<organism evidence="1 2">
    <name type="scientific">Collinsella intestinalis DSM 13280</name>
    <dbReference type="NCBI Taxonomy" id="521003"/>
    <lineage>
        <taxon>Bacteria</taxon>
        <taxon>Bacillati</taxon>
        <taxon>Actinomycetota</taxon>
        <taxon>Coriobacteriia</taxon>
        <taxon>Coriobacteriales</taxon>
        <taxon>Coriobacteriaceae</taxon>
        <taxon>Collinsella</taxon>
    </lineage>
</organism>
<dbReference type="HOGENOM" id="CLU_1977750_0_0_11"/>
<dbReference type="Proteomes" id="UP000003295">
    <property type="component" value="Unassembled WGS sequence"/>
</dbReference>
<dbReference type="InterPro" id="IPR007922">
    <property type="entry name" value="DciA-like"/>
</dbReference>
<gene>
    <name evidence="1" type="ORF">COLINT_03279</name>
</gene>
<evidence type="ECO:0000313" key="2">
    <source>
        <dbReference type="Proteomes" id="UP000003295"/>
    </source>
</evidence>
<reference evidence="1 2" key="1">
    <citation type="submission" date="2009-04" db="EMBL/GenBank/DDBJ databases">
        <authorList>
            <person name="Weinstock G."/>
            <person name="Sodergren E."/>
            <person name="Clifton S."/>
            <person name="Fulton L."/>
            <person name="Fulton B."/>
            <person name="Courtney L."/>
            <person name="Fronick C."/>
            <person name="Harrison M."/>
            <person name="Strong C."/>
            <person name="Farmer C."/>
            <person name="Delahaunty K."/>
            <person name="Markovic C."/>
            <person name="Hall O."/>
            <person name="Minx P."/>
            <person name="Tomlinson C."/>
            <person name="Mitreva M."/>
            <person name="Nelson J."/>
            <person name="Hou S."/>
            <person name="Wollam A."/>
            <person name="Pepin K.H."/>
            <person name="Johnson M."/>
            <person name="Bhonagiri V."/>
            <person name="Nash W.E."/>
            <person name="Warren W."/>
            <person name="Chinwalla A."/>
            <person name="Mardis E.R."/>
            <person name="Wilson R.K."/>
        </authorList>
    </citation>
    <scope>NUCLEOTIDE SEQUENCE [LARGE SCALE GENOMIC DNA]</scope>
    <source>
        <strain evidence="1 2">DSM 13280</strain>
    </source>
</reference>
<dbReference type="EMBL" id="ABXH02000030">
    <property type="protein sequence ID" value="EEP44029.1"/>
    <property type="molecule type" value="Genomic_DNA"/>
</dbReference>
<dbReference type="AlphaFoldDB" id="C4FB29"/>
<name>C4FB29_9ACTN</name>
<evidence type="ECO:0000313" key="1">
    <source>
        <dbReference type="EMBL" id="EEP44029.1"/>
    </source>
</evidence>
<dbReference type="STRING" id="521003.COLINT_03279"/>
<dbReference type="Pfam" id="PF05258">
    <property type="entry name" value="DciA"/>
    <property type="match status" value="1"/>
</dbReference>
<sequence>MEAKGNDMGKVTKKGRLKATAGLGEFINSEKMRLFDGATPERQAQFRRAERRHVIFQAWNRVCAGTREGKHVTGLHYVAERDELIVYTDGASWTQELTMMREIIRARMDACGGAVGNIVVKTTRPGFAKGPRE</sequence>
<proteinExistence type="predicted"/>